<reference evidence="7 8" key="1">
    <citation type="journal article" date="2014" name="Genome Announc.">
        <title>Draft genome sequences of eight enterohepatic helicobacter species isolated from both laboratory and wild rodents.</title>
        <authorList>
            <person name="Sheh A."/>
            <person name="Shen Z."/>
            <person name="Fox J.G."/>
        </authorList>
    </citation>
    <scope>NUCLEOTIDE SEQUENCE [LARGE SCALE GENOMIC DNA]</scope>
    <source>
        <strain evidence="7 8">MIT 97-6194</strain>
    </source>
</reference>
<keyword evidence="1" id="KW-0479">Metal-binding</keyword>
<dbReference type="RefSeq" id="WP_052062552.1">
    <property type="nucleotide sequence ID" value="NZ_JRMP02000006.1"/>
</dbReference>
<dbReference type="Proteomes" id="UP000029714">
    <property type="component" value="Unassembled WGS sequence"/>
</dbReference>
<evidence type="ECO:0000256" key="2">
    <source>
        <dbReference type="ARBA" id="ARBA00022801"/>
    </source>
</evidence>
<comment type="caution">
    <text evidence="7">The sequence shown here is derived from an EMBL/GenBank/DDBJ whole genome shotgun (WGS) entry which is preliminary data.</text>
</comment>
<evidence type="ECO:0000313" key="8">
    <source>
        <dbReference type="Proteomes" id="UP000029714"/>
    </source>
</evidence>
<dbReference type="CDD" id="cd09999">
    <property type="entry name" value="Arginase-like_1"/>
    <property type="match status" value="1"/>
</dbReference>
<dbReference type="PANTHER" id="PTHR43782">
    <property type="entry name" value="ARGINASE"/>
    <property type="match status" value="1"/>
</dbReference>
<dbReference type="SUPFAM" id="SSF52768">
    <property type="entry name" value="Arginase/deacetylase"/>
    <property type="match status" value="1"/>
</dbReference>
<feature type="compositionally biased region" description="Polar residues" evidence="5">
    <location>
        <begin position="123"/>
        <end position="148"/>
    </location>
</feature>
<dbReference type="GO" id="GO:0004053">
    <property type="term" value="F:arginase activity"/>
    <property type="evidence" value="ECO:0007669"/>
    <property type="project" value="TreeGrafter"/>
</dbReference>
<dbReference type="Pfam" id="PF00491">
    <property type="entry name" value="Arginase"/>
    <property type="match status" value="1"/>
</dbReference>
<protein>
    <submittedName>
        <fullName evidence="7">Arginase family protein</fullName>
    </submittedName>
</protein>
<dbReference type="GO" id="GO:0005829">
    <property type="term" value="C:cytosol"/>
    <property type="evidence" value="ECO:0007669"/>
    <property type="project" value="TreeGrafter"/>
</dbReference>
<evidence type="ECO:0000256" key="1">
    <source>
        <dbReference type="ARBA" id="ARBA00022723"/>
    </source>
</evidence>
<dbReference type="EMBL" id="JRMP02000006">
    <property type="protein sequence ID" value="TLD94508.1"/>
    <property type="molecule type" value="Genomic_DNA"/>
</dbReference>
<reference evidence="6 9" key="4">
    <citation type="submission" date="2019-12" db="EMBL/GenBank/DDBJ databases">
        <title>Multi-Generational Helicobacter saguini Isolates.</title>
        <authorList>
            <person name="Mannion A."/>
            <person name="Shen Z."/>
            <person name="Fox J.G."/>
        </authorList>
    </citation>
    <scope>NUCLEOTIDE SEQUENCE [LARGE SCALE GENOMIC DNA]</scope>
    <source>
        <strain evidence="6">16-048</strain>
        <strain evidence="9">16-048 (F4)</strain>
    </source>
</reference>
<dbReference type="Gene3D" id="3.40.800.10">
    <property type="entry name" value="Ureohydrolase domain"/>
    <property type="match status" value="1"/>
</dbReference>
<sequence>MFGSCCKIFIGVFFMNIIAFGGNLDSNTMDSKILRLVYPQWQGGDITSWFSDLSLQEAAKGYILGAEILNLLVDSVRKDSIESMESKMQDSKKDSIESKLQDSNTESKTLKSKKDSNIESKNSKNPNNFTQNNTLDSKNHNFQMQDSKQNSKKDSNIESKSRENIAIVDISKDLKLDSNSQRIVQNGIIDGEILKKQTSKALQILNARKPQKILTLGGECSVSVAPFTYLNSVYKGDLAVIWLDAHPDVGLPFDNFYKGYHAMAVSALLGKNSKNAKSENHNDKNATFDLQKDFNLPSHIESSKVILVGLHSKEATHFTRRVREFDLTTLSVKDVAKDSKKLLAWLESTGVSRVAIHLDLDVLDASELYIAVGNSGVMGISQVSRLINDVASRYDVVALTIAEHFPKAEIQLKRLLETLPLIK</sequence>
<dbReference type="InterPro" id="IPR006035">
    <property type="entry name" value="Ureohydrolase"/>
</dbReference>
<keyword evidence="3" id="KW-0464">Manganese</keyword>
<evidence type="ECO:0000313" key="9">
    <source>
        <dbReference type="Proteomes" id="UP000477070"/>
    </source>
</evidence>
<proteinExistence type="inferred from homology"/>
<dbReference type="Proteomes" id="UP000477070">
    <property type="component" value="Unassembled WGS sequence"/>
</dbReference>
<dbReference type="EMBL" id="QBIU01000002">
    <property type="protein sequence ID" value="MWV70787.1"/>
    <property type="molecule type" value="Genomic_DNA"/>
</dbReference>
<keyword evidence="2" id="KW-0378">Hydrolase</keyword>
<evidence type="ECO:0000313" key="6">
    <source>
        <dbReference type="EMBL" id="MWV70787.1"/>
    </source>
</evidence>
<dbReference type="InterPro" id="IPR023696">
    <property type="entry name" value="Ureohydrolase_dom_sf"/>
</dbReference>
<evidence type="ECO:0000256" key="4">
    <source>
        <dbReference type="PROSITE-ProRule" id="PRU00742"/>
    </source>
</evidence>
<evidence type="ECO:0000313" key="7">
    <source>
        <dbReference type="EMBL" id="TLD94508.1"/>
    </source>
</evidence>
<feature type="compositionally biased region" description="Basic and acidic residues" evidence="5">
    <location>
        <begin position="108"/>
        <end position="122"/>
    </location>
</feature>
<feature type="compositionally biased region" description="Basic and acidic residues" evidence="5">
    <location>
        <begin position="149"/>
        <end position="159"/>
    </location>
</feature>
<evidence type="ECO:0000256" key="5">
    <source>
        <dbReference type="SAM" id="MobiDB-lite"/>
    </source>
</evidence>
<organism evidence="7 8">
    <name type="scientific">Helicobacter saguini</name>
    <dbReference type="NCBI Taxonomy" id="1548018"/>
    <lineage>
        <taxon>Bacteria</taxon>
        <taxon>Pseudomonadati</taxon>
        <taxon>Campylobacterota</taxon>
        <taxon>Epsilonproteobacteria</taxon>
        <taxon>Campylobacterales</taxon>
        <taxon>Helicobacteraceae</taxon>
        <taxon>Helicobacter</taxon>
    </lineage>
</organism>
<keyword evidence="8" id="KW-1185">Reference proteome</keyword>
<reference evidence="7 8" key="2">
    <citation type="journal article" date="2016" name="Infect. Immun.">
        <title>Helicobacter saguini, a Novel Helicobacter Isolated from Cotton-Top Tamarins with Ulcerative Colitis, Has Proinflammatory Properties and Induces Typhlocolitis and Dysplasia in Gnotobiotic IL-10-/- Mice.</title>
        <authorList>
            <person name="Shen Z."/>
            <person name="Mannion A."/>
            <person name="Whary M.T."/>
            <person name="Muthupalani S."/>
            <person name="Sheh A."/>
            <person name="Feng Y."/>
            <person name="Gong G."/>
            <person name="Vandamme P."/>
            <person name="Holcombe H.R."/>
            <person name="Paster B.J."/>
            <person name="Fox J.G."/>
        </authorList>
    </citation>
    <scope>NUCLEOTIDE SEQUENCE [LARGE SCALE GENOMIC DNA]</scope>
    <source>
        <strain evidence="7 8">MIT 97-6194</strain>
    </source>
</reference>
<evidence type="ECO:0000256" key="3">
    <source>
        <dbReference type="ARBA" id="ARBA00023211"/>
    </source>
</evidence>
<dbReference type="PANTHER" id="PTHR43782:SF3">
    <property type="entry name" value="ARGINASE"/>
    <property type="match status" value="1"/>
</dbReference>
<comment type="similarity">
    <text evidence="4">Belongs to the arginase family.</text>
</comment>
<gene>
    <name evidence="6" type="ORF">DCO61_12540</name>
    <name evidence="7" type="ORF">LS64_004885</name>
</gene>
<dbReference type="GO" id="GO:0030145">
    <property type="term" value="F:manganese ion binding"/>
    <property type="evidence" value="ECO:0007669"/>
    <property type="project" value="TreeGrafter"/>
</dbReference>
<dbReference type="PROSITE" id="PS51409">
    <property type="entry name" value="ARGINASE_2"/>
    <property type="match status" value="1"/>
</dbReference>
<dbReference type="AlphaFoldDB" id="A0A347VLI6"/>
<feature type="compositionally biased region" description="Basic and acidic residues" evidence="5">
    <location>
        <begin position="83"/>
        <end position="100"/>
    </location>
</feature>
<name>A0A347VLI6_9HELI</name>
<dbReference type="OrthoDB" id="9789727at2"/>
<feature type="region of interest" description="Disordered" evidence="5">
    <location>
        <begin position="83"/>
        <end position="159"/>
    </location>
</feature>
<reference evidence="7" key="3">
    <citation type="submission" date="2018-04" db="EMBL/GenBank/DDBJ databases">
        <authorList>
            <person name="Sheh A."/>
            <person name="Shen Z."/>
            <person name="Mannion A.J."/>
            <person name="Fox J.G."/>
        </authorList>
    </citation>
    <scope>NUCLEOTIDE SEQUENCE</scope>
    <source>
        <strain evidence="7">MIT 97-6194</strain>
    </source>
</reference>
<accession>A0A347VLI6</accession>